<organism evidence="4 5">
    <name type="scientific">Bifidobacterium oedipodis</name>
    <dbReference type="NCBI Taxonomy" id="2675322"/>
    <lineage>
        <taxon>Bacteria</taxon>
        <taxon>Bacillati</taxon>
        <taxon>Actinomycetota</taxon>
        <taxon>Actinomycetes</taxon>
        <taxon>Bifidobacteriales</taxon>
        <taxon>Bifidobacteriaceae</taxon>
        <taxon>Bifidobacterium</taxon>
    </lineage>
</organism>
<dbReference type="Gene3D" id="3.90.79.10">
    <property type="entry name" value="Nucleoside Triphosphate Pyrophosphohydrolase"/>
    <property type="match status" value="1"/>
</dbReference>
<dbReference type="Pfam" id="PF00293">
    <property type="entry name" value="NUDIX"/>
    <property type="match status" value="1"/>
</dbReference>
<evidence type="ECO:0000313" key="4">
    <source>
        <dbReference type="EMBL" id="NMM93505.1"/>
    </source>
</evidence>
<dbReference type="PROSITE" id="PS00893">
    <property type="entry name" value="NUDIX_BOX"/>
    <property type="match status" value="1"/>
</dbReference>
<dbReference type="PROSITE" id="PS51462">
    <property type="entry name" value="NUDIX"/>
    <property type="match status" value="1"/>
</dbReference>
<keyword evidence="2 4" id="KW-0378">Hydrolase</keyword>
<dbReference type="GO" id="GO:0019693">
    <property type="term" value="P:ribose phosphate metabolic process"/>
    <property type="evidence" value="ECO:0007669"/>
    <property type="project" value="TreeGrafter"/>
</dbReference>
<reference evidence="4 5" key="1">
    <citation type="submission" date="2020-02" db="EMBL/GenBank/DDBJ databases">
        <title>Characterization of phylogenetic diversity of novel bifidobacterial species isolated in Czech ZOOs.</title>
        <authorList>
            <person name="Lugli G.A."/>
            <person name="Vera N.B."/>
            <person name="Ventura M."/>
        </authorList>
    </citation>
    <scope>NUCLEOTIDE SEQUENCE [LARGE SCALE GENOMIC DNA]</scope>
    <source>
        <strain evidence="4 5">DSM 109957</strain>
    </source>
</reference>
<dbReference type="PANTHER" id="PTHR11839">
    <property type="entry name" value="UDP/ADP-SUGAR PYROPHOSPHATASE"/>
    <property type="match status" value="1"/>
</dbReference>
<accession>A0A7Y0ENI9</accession>
<comment type="caution">
    <text evidence="4">The sequence shown here is derived from an EMBL/GenBank/DDBJ whole genome shotgun (WGS) entry which is preliminary data.</text>
</comment>
<dbReference type="InterPro" id="IPR020084">
    <property type="entry name" value="NUDIX_hydrolase_CS"/>
</dbReference>
<dbReference type="Proteomes" id="UP000532194">
    <property type="component" value="Unassembled WGS sequence"/>
</dbReference>
<dbReference type="CDD" id="cd03424">
    <property type="entry name" value="NUDIX_ADPRase_Nudt5_UGPPase_Nudt14"/>
    <property type="match status" value="1"/>
</dbReference>
<dbReference type="AlphaFoldDB" id="A0A7Y0ENI9"/>
<dbReference type="SUPFAM" id="SSF55811">
    <property type="entry name" value="Nudix"/>
    <property type="match status" value="1"/>
</dbReference>
<evidence type="ECO:0000256" key="1">
    <source>
        <dbReference type="ARBA" id="ARBA00001946"/>
    </source>
</evidence>
<name>A0A7Y0ENI9_9BIFI</name>
<dbReference type="InterPro" id="IPR015797">
    <property type="entry name" value="NUDIX_hydrolase-like_dom_sf"/>
</dbReference>
<dbReference type="InterPro" id="IPR000086">
    <property type="entry name" value="NUDIX_hydrolase_dom"/>
</dbReference>
<keyword evidence="5" id="KW-1185">Reference proteome</keyword>
<evidence type="ECO:0000259" key="3">
    <source>
        <dbReference type="PROSITE" id="PS51462"/>
    </source>
</evidence>
<protein>
    <submittedName>
        <fullName evidence="4">NTP pyrophosphohydrolase</fullName>
    </submittedName>
</protein>
<evidence type="ECO:0000256" key="2">
    <source>
        <dbReference type="ARBA" id="ARBA00022801"/>
    </source>
</evidence>
<evidence type="ECO:0000313" key="5">
    <source>
        <dbReference type="Proteomes" id="UP000532194"/>
    </source>
</evidence>
<gene>
    <name evidence="4" type="ORF">G1C95_0690</name>
</gene>
<dbReference type="PANTHER" id="PTHR11839:SF18">
    <property type="entry name" value="NUDIX HYDROLASE DOMAIN-CONTAINING PROTEIN"/>
    <property type="match status" value="1"/>
</dbReference>
<proteinExistence type="predicted"/>
<sequence>MPLRNDPDAFERRIDRKLNASCDGIDMDVPARQVSSETVYTGAVFQVDDAVIALKDRQGAEHTIRRQILRHAPCVVMLVHDMSCDRYLIEREYRAGSDLFAYGLPAGLMDEGESVLDAALRELAEETGVVPDRNAMGIDHVGDFYSSEGMSDELAHIMVLHLGSFTQTERHFDADEHVESAWITWSDLTALHITSSNSMLAVQHEALRRLIAQHADDDNKPTLFA</sequence>
<dbReference type="GO" id="GO:0005829">
    <property type="term" value="C:cytosol"/>
    <property type="evidence" value="ECO:0007669"/>
    <property type="project" value="TreeGrafter"/>
</dbReference>
<feature type="domain" description="Nudix hydrolase" evidence="3">
    <location>
        <begin position="69"/>
        <end position="207"/>
    </location>
</feature>
<dbReference type="RefSeq" id="WP_169171571.1">
    <property type="nucleotide sequence ID" value="NZ_JAAIII010000002.1"/>
</dbReference>
<dbReference type="GO" id="GO:0016787">
    <property type="term" value="F:hydrolase activity"/>
    <property type="evidence" value="ECO:0007669"/>
    <property type="project" value="UniProtKB-KW"/>
</dbReference>
<dbReference type="EMBL" id="JAAIII010000002">
    <property type="protein sequence ID" value="NMM93505.1"/>
    <property type="molecule type" value="Genomic_DNA"/>
</dbReference>
<comment type="cofactor">
    <cofactor evidence="1">
        <name>Mg(2+)</name>
        <dbReference type="ChEBI" id="CHEBI:18420"/>
    </cofactor>
</comment>
<dbReference type="GO" id="GO:0006753">
    <property type="term" value="P:nucleoside phosphate metabolic process"/>
    <property type="evidence" value="ECO:0007669"/>
    <property type="project" value="TreeGrafter"/>
</dbReference>